<dbReference type="PANTHER" id="PTHR33463:SF198">
    <property type="entry name" value="RPP4C3"/>
    <property type="match status" value="1"/>
</dbReference>
<dbReference type="InterPro" id="IPR050905">
    <property type="entry name" value="Plant_NBS-LRR"/>
</dbReference>
<keyword evidence="1" id="KW-0611">Plant defense</keyword>
<evidence type="ECO:0000313" key="6">
    <source>
        <dbReference type="EMBL" id="KAK9266481.1"/>
    </source>
</evidence>
<keyword evidence="3" id="KW-0175">Coiled coil</keyword>
<comment type="caution">
    <text evidence="6">The sequence shown here is derived from an EMBL/GenBank/DDBJ whole genome shotgun (WGS) entry which is preliminary data.</text>
</comment>
<evidence type="ECO:0000256" key="2">
    <source>
        <dbReference type="ARBA" id="ARBA00022840"/>
    </source>
</evidence>
<dbReference type="Gene3D" id="3.40.50.300">
    <property type="entry name" value="P-loop containing nucleotide triphosphate hydrolases"/>
    <property type="match status" value="1"/>
</dbReference>
<sequence>MALHIAVSMAAFCIAVMLVKKIGEKLVEKIGEQLLEKMSQYVVEKIGEYVVTPVKDYIRDYLASPIRDQLGFLWYKSNIEDLKNQVENLRVKREEVKSQVAADERNGEVILPKVQEWLERVNEITEECSNFLDHDEPQTSLKLRYQRNRGALKKAAVVDELKRKGYSFNRVYTLAEVFESRRLIFRAIMEALTDDESNMIGIYGMGGVGKTTLANKVIQQAKEDNLFDAVVMAEVSRTPNWGEIRRKIAEELDQSSTSHKKKKILIVLDNIWETVQLKAKGIFFEAEVCKVVLTSRSLHVCNQMGTTKNFLIEVLSDQEGWILFQKMAGDSDVSQNQPAAFEIVNACAGLPIQIVTVARELKNRSSAHWNDTRNRLQKSRIPNQVVFSTLALSYNHLESVEAKSFFLLCCLFPKRCNIDIEDLMRYGLVLGWLQDVETVEEARDRAHKLANDLKSSCLLLDSGDKEHVKMHDVFRCVAISIASDHTDKFLVRAGEGWKKFPTKDTFKPYAAISLDFDDIHELPDNLELSEKPSYFESKALQFGRCINNQRTRKSRNSQLSWL</sequence>
<feature type="coiled-coil region" evidence="3">
    <location>
        <begin position="79"/>
        <end position="106"/>
    </location>
</feature>
<accession>A0AAP0N721</accession>
<feature type="chain" id="PRO_5043030344" description="NB-ARC domain-containing protein" evidence="4">
    <location>
        <begin position="16"/>
        <end position="562"/>
    </location>
</feature>
<reference evidence="6 7" key="1">
    <citation type="journal article" date="2024" name="Plant J.">
        <title>Genome sequences and population genomics reveal climatic adaptation and genomic divergence between two closely related sweetgum species.</title>
        <authorList>
            <person name="Xu W.Q."/>
            <person name="Ren C.Q."/>
            <person name="Zhang X.Y."/>
            <person name="Comes H.P."/>
            <person name="Liu X.H."/>
            <person name="Li Y.G."/>
            <person name="Kettle C.J."/>
            <person name="Jalonen R."/>
            <person name="Gaisberger H."/>
            <person name="Ma Y.Z."/>
            <person name="Qiu Y.X."/>
        </authorList>
    </citation>
    <scope>NUCLEOTIDE SEQUENCE [LARGE SCALE GENOMIC DNA]</scope>
    <source>
        <strain evidence="6">Hangzhou</strain>
    </source>
</reference>
<dbReference type="Pfam" id="PF00931">
    <property type="entry name" value="NB-ARC"/>
    <property type="match status" value="1"/>
</dbReference>
<dbReference type="GO" id="GO:0006952">
    <property type="term" value="P:defense response"/>
    <property type="evidence" value="ECO:0007669"/>
    <property type="project" value="UniProtKB-KW"/>
</dbReference>
<proteinExistence type="predicted"/>
<dbReference type="Gene3D" id="1.10.8.430">
    <property type="entry name" value="Helical domain of apoptotic protease-activating factors"/>
    <property type="match status" value="1"/>
</dbReference>
<keyword evidence="7" id="KW-1185">Reference proteome</keyword>
<dbReference type="InterPro" id="IPR042197">
    <property type="entry name" value="Apaf_helical"/>
</dbReference>
<feature type="signal peptide" evidence="4">
    <location>
        <begin position="1"/>
        <end position="15"/>
    </location>
</feature>
<dbReference type="SUPFAM" id="SSF52540">
    <property type="entry name" value="P-loop containing nucleoside triphosphate hydrolases"/>
    <property type="match status" value="1"/>
</dbReference>
<evidence type="ECO:0000256" key="3">
    <source>
        <dbReference type="SAM" id="Coils"/>
    </source>
</evidence>
<name>A0AAP0N721_LIQFO</name>
<dbReference type="AlphaFoldDB" id="A0AAP0N721"/>
<keyword evidence="2" id="KW-0067">ATP-binding</keyword>
<dbReference type="GO" id="GO:0043531">
    <property type="term" value="F:ADP binding"/>
    <property type="evidence" value="ECO:0007669"/>
    <property type="project" value="InterPro"/>
</dbReference>
<evidence type="ECO:0000256" key="1">
    <source>
        <dbReference type="ARBA" id="ARBA00022821"/>
    </source>
</evidence>
<evidence type="ECO:0000256" key="4">
    <source>
        <dbReference type="SAM" id="SignalP"/>
    </source>
</evidence>
<dbReference type="InterPro" id="IPR027417">
    <property type="entry name" value="P-loop_NTPase"/>
</dbReference>
<feature type="domain" description="NB-ARC" evidence="5">
    <location>
        <begin position="186"/>
        <end position="332"/>
    </location>
</feature>
<organism evidence="6 7">
    <name type="scientific">Liquidambar formosana</name>
    <name type="common">Formosan gum</name>
    <dbReference type="NCBI Taxonomy" id="63359"/>
    <lineage>
        <taxon>Eukaryota</taxon>
        <taxon>Viridiplantae</taxon>
        <taxon>Streptophyta</taxon>
        <taxon>Embryophyta</taxon>
        <taxon>Tracheophyta</taxon>
        <taxon>Spermatophyta</taxon>
        <taxon>Magnoliopsida</taxon>
        <taxon>eudicotyledons</taxon>
        <taxon>Gunneridae</taxon>
        <taxon>Pentapetalae</taxon>
        <taxon>Saxifragales</taxon>
        <taxon>Altingiaceae</taxon>
        <taxon>Liquidambar</taxon>
    </lineage>
</organism>
<dbReference type="Proteomes" id="UP001415857">
    <property type="component" value="Unassembled WGS sequence"/>
</dbReference>
<dbReference type="GO" id="GO:0005524">
    <property type="term" value="F:ATP binding"/>
    <property type="evidence" value="ECO:0007669"/>
    <property type="project" value="UniProtKB-KW"/>
</dbReference>
<dbReference type="InterPro" id="IPR002182">
    <property type="entry name" value="NB-ARC"/>
</dbReference>
<dbReference type="PRINTS" id="PR00364">
    <property type="entry name" value="DISEASERSIST"/>
</dbReference>
<dbReference type="PANTHER" id="PTHR33463">
    <property type="entry name" value="NB-ARC DOMAIN-CONTAINING PROTEIN-RELATED"/>
    <property type="match status" value="1"/>
</dbReference>
<evidence type="ECO:0000259" key="5">
    <source>
        <dbReference type="Pfam" id="PF00931"/>
    </source>
</evidence>
<evidence type="ECO:0000313" key="7">
    <source>
        <dbReference type="Proteomes" id="UP001415857"/>
    </source>
</evidence>
<keyword evidence="4" id="KW-0732">Signal</keyword>
<keyword evidence="2" id="KW-0547">Nucleotide-binding</keyword>
<gene>
    <name evidence="6" type="ORF">L1049_001687</name>
</gene>
<protein>
    <recommendedName>
        <fullName evidence="5">NB-ARC domain-containing protein</fullName>
    </recommendedName>
</protein>
<dbReference type="EMBL" id="JBBPBK010000128">
    <property type="protein sequence ID" value="KAK9266481.1"/>
    <property type="molecule type" value="Genomic_DNA"/>
</dbReference>